<dbReference type="PANTHER" id="PTHR46580:SF2">
    <property type="entry name" value="MAM DOMAIN-CONTAINING PROTEIN"/>
    <property type="match status" value="1"/>
</dbReference>
<organism evidence="2 3">
    <name type="scientific">Candidatus Magnetobacterium casense</name>
    <dbReference type="NCBI Taxonomy" id="1455061"/>
    <lineage>
        <taxon>Bacteria</taxon>
        <taxon>Pseudomonadati</taxon>
        <taxon>Nitrospirota</taxon>
        <taxon>Thermodesulfovibrionia</taxon>
        <taxon>Thermodesulfovibrionales</taxon>
        <taxon>Candidatus Magnetobacteriaceae</taxon>
        <taxon>Candidatus Magnetobacterium</taxon>
    </lineage>
</organism>
<keyword evidence="1" id="KW-0732">Signal</keyword>
<accession>A0ABS6RZM2</accession>
<dbReference type="RefSeq" id="WP_218252128.1">
    <property type="nucleotide sequence ID" value="NZ_JABXWD010000113.1"/>
</dbReference>
<dbReference type="InterPro" id="IPR028994">
    <property type="entry name" value="Integrin_alpha_N"/>
</dbReference>
<name>A0ABS6RZM2_9BACT</name>
<evidence type="ECO:0000313" key="2">
    <source>
        <dbReference type="EMBL" id="MBV6341493.1"/>
    </source>
</evidence>
<dbReference type="EMBL" id="JABXWD010000113">
    <property type="protein sequence ID" value="MBV6341493.1"/>
    <property type="molecule type" value="Genomic_DNA"/>
</dbReference>
<dbReference type="SUPFAM" id="SSF69318">
    <property type="entry name" value="Integrin alpha N-terminal domain"/>
    <property type="match status" value="1"/>
</dbReference>
<reference evidence="2 3" key="1">
    <citation type="journal article" date="2020" name="J Geophys Res Biogeosci">
        <title>Magnetotaxis as an Adaptation to Enable Bacterial Shuttling of Microbial Sulfur and Sulfur Cycling Across Aquatic Oxic#Anoxic Interfaces.</title>
        <authorList>
            <person name="Li J."/>
            <person name="Liu P."/>
            <person name="Wang J."/>
            <person name="Roberts A.P."/>
            <person name="Pan Y."/>
        </authorList>
    </citation>
    <scope>NUCLEOTIDE SEQUENCE [LARGE SCALE GENOMIC DNA]</scope>
    <source>
        <strain evidence="2 3">MYR-1_YQ</strain>
    </source>
</reference>
<proteinExistence type="predicted"/>
<gene>
    <name evidence="2" type="ORF">HWQ67_07840</name>
</gene>
<sequence length="271" mass="30022">MTVGGSIGGLGFNGTIRISPPTQHIISADVNMSVTGKVSIDKDGHPWEAYKPFMFSSMHAFADLWDSQLGYIDSDVISIPVQGWFVNQPRAGKKLGLIGGDSQWKCKAPTVEVELIQPSSLQMTGWITDKYNPNDDNVAFWAFSDQIVSLVEYKITSKENYSSGCTKGLKSDFDGDGKTDILWLWQDTTNGDYAMWLMDGTKIVSGDGYVARSIPRNWQVIRLGDYNGDGKTDIPWQNADIGAIYIYFMDGIKVSNGGYVVNGMPNDWEIR</sequence>
<protein>
    <submittedName>
        <fullName evidence="2">VCBS repeat-containing protein</fullName>
    </submittedName>
</protein>
<dbReference type="Gene3D" id="2.40.128.340">
    <property type="match status" value="1"/>
</dbReference>
<evidence type="ECO:0000313" key="3">
    <source>
        <dbReference type="Proteomes" id="UP001196980"/>
    </source>
</evidence>
<comment type="caution">
    <text evidence="2">The sequence shown here is derived from an EMBL/GenBank/DDBJ whole genome shotgun (WGS) entry which is preliminary data.</text>
</comment>
<dbReference type="InterPro" id="IPR013517">
    <property type="entry name" value="FG-GAP"/>
</dbReference>
<keyword evidence="3" id="KW-1185">Reference proteome</keyword>
<dbReference type="Proteomes" id="UP001196980">
    <property type="component" value="Unassembled WGS sequence"/>
</dbReference>
<evidence type="ECO:0000256" key="1">
    <source>
        <dbReference type="ARBA" id="ARBA00022729"/>
    </source>
</evidence>
<dbReference type="Pfam" id="PF13517">
    <property type="entry name" value="FG-GAP_3"/>
    <property type="match status" value="1"/>
</dbReference>
<dbReference type="PANTHER" id="PTHR46580">
    <property type="entry name" value="SENSOR KINASE-RELATED"/>
    <property type="match status" value="1"/>
</dbReference>